<dbReference type="Pfam" id="PF07161">
    <property type="entry name" value="LppX_LprAFG"/>
    <property type="match status" value="1"/>
</dbReference>
<dbReference type="SUPFAM" id="SSF89392">
    <property type="entry name" value="Prokaryotic lipoproteins and lipoprotein localization factors"/>
    <property type="match status" value="1"/>
</dbReference>
<reference evidence="5 6" key="1">
    <citation type="submission" date="2019-11" db="EMBL/GenBank/DDBJ databases">
        <authorList>
            <person name="Cao P."/>
        </authorList>
    </citation>
    <scope>NUCLEOTIDE SEQUENCE [LARGE SCALE GENOMIC DNA]</scope>
    <source>
        <strain evidence="5 6">NEAU-AAG5</strain>
    </source>
</reference>
<evidence type="ECO:0000256" key="2">
    <source>
        <dbReference type="ARBA" id="ARBA00009194"/>
    </source>
</evidence>
<proteinExistence type="inferred from homology"/>
<sequence>MPRRILVLVHALLAMVVVTACDGGGKGGSEKADFDAAGTLRQASSTMAGTRSVALRMESEGKPPISVKGGDMKLLRNGDGQGTLKVSRSGMDVEMKVVASGNTVYIGGATGGWQKVPKVLAATQYDTSAVLDPERGIAKLLGSLQAPKAEAVEKVDGKEAYRIAARLPKDRVAGLLPGIDTDIDGKVWIRESDHRLVKVRGVFPGGKDSVEITFTEFDAAYTISPPK</sequence>
<protein>
    <submittedName>
        <fullName evidence="5">LppX_LprAFG lipoprotein</fullName>
    </submittedName>
</protein>
<dbReference type="CDD" id="cd16334">
    <property type="entry name" value="LppX-like"/>
    <property type="match status" value="1"/>
</dbReference>
<evidence type="ECO:0000313" key="5">
    <source>
        <dbReference type="EMBL" id="MUN40232.1"/>
    </source>
</evidence>
<feature type="chain" id="PRO_5029645255" evidence="4">
    <location>
        <begin position="21"/>
        <end position="227"/>
    </location>
</feature>
<dbReference type="Gene3D" id="2.50.20.20">
    <property type="match status" value="1"/>
</dbReference>
<keyword evidence="6" id="KW-1185">Reference proteome</keyword>
<dbReference type="InterPro" id="IPR009830">
    <property type="entry name" value="LppX/LprAFG"/>
</dbReference>
<dbReference type="RefSeq" id="WP_156219355.1">
    <property type="nucleotide sequence ID" value="NZ_WOFH01000010.1"/>
</dbReference>
<dbReference type="Proteomes" id="UP000432015">
    <property type="component" value="Unassembled WGS sequence"/>
</dbReference>
<dbReference type="AlphaFoldDB" id="A0A7K1L725"/>
<comment type="caution">
    <text evidence="5">The sequence shown here is derived from an EMBL/GenBank/DDBJ whole genome shotgun (WGS) entry which is preliminary data.</text>
</comment>
<evidence type="ECO:0000313" key="6">
    <source>
        <dbReference type="Proteomes" id="UP000432015"/>
    </source>
</evidence>
<dbReference type="PROSITE" id="PS51257">
    <property type="entry name" value="PROKAR_LIPOPROTEIN"/>
    <property type="match status" value="1"/>
</dbReference>
<keyword evidence="3" id="KW-1003">Cell membrane</keyword>
<keyword evidence="5" id="KW-0449">Lipoprotein</keyword>
<dbReference type="GO" id="GO:0030313">
    <property type="term" value="C:cell envelope"/>
    <property type="evidence" value="ECO:0007669"/>
    <property type="project" value="UniProtKB-SubCell"/>
</dbReference>
<comment type="similarity">
    <text evidence="2">Belongs to the LppX/LprAFG lipoprotein family.</text>
</comment>
<dbReference type="EMBL" id="WOFH01000010">
    <property type="protein sequence ID" value="MUN40232.1"/>
    <property type="molecule type" value="Genomic_DNA"/>
</dbReference>
<feature type="signal peptide" evidence="4">
    <location>
        <begin position="1"/>
        <end position="20"/>
    </location>
</feature>
<name>A0A7K1L725_9ACTN</name>
<evidence type="ECO:0000256" key="3">
    <source>
        <dbReference type="ARBA" id="ARBA00022475"/>
    </source>
</evidence>
<organism evidence="5 6">
    <name type="scientific">Actinomadura litoris</name>
    <dbReference type="NCBI Taxonomy" id="2678616"/>
    <lineage>
        <taxon>Bacteria</taxon>
        <taxon>Bacillati</taxon>
        <taxon>Actinomycetota</taxon>
        <taxon>Actinomycetes</taxon>
        <taxon>Streptosporangiales</taxon>
        <taxon>Thermomonosporaceae</taxon>
        <taxon>Actinomadura</taxon>
    </lineage>
</organism>
<evidence type="ECO:0000256" key="1">
    <source>
        <dbReference type="ARBA" id="ARBA00004196"/>
    </source>
</evidence>
<gene>
    <name evidence="5" type="ORF">GNZ18_27065</name>
</gene>
<keyword evidence="4" id="KW-0732">Signal</keyword>
<accession>A0A7K1L725</accession>
<evidence type="ECO:0000256" key="4">
    <source>
        <dbReference type="SAM" id="SignalP"/>
    </source>
</evidence>
<comment type="subcellular location">
    <subcellularLocation>
        <location evidence="1">Cell envelope</location>
    </subcellularLocation>
</comment>
<keyword evidence="3" id="KW-0472">Membrane</keyword>
<dbReference type="InterPro" id="IPR029046">
    <property type="entry name" value="LolA/LolB/LppX"/>
</dbReference>